<comment type="caution">
    <text evidence="2">The sequence shown here is derived from an EMBL/GenBank/DDBJ whole genome shotgun (WGS) entry which is preliminary data.</text>
</comment>
<dbReference type="AlphaFoldDB" id="A0A8S3FVV7"/>
<feature type="non-terminal residue" evidence="2">
    <location>
        <position position="1"/>
    </location>
</feature>
<dbReference type="Proteomes" id="UP000681720">
    <property type="component" value="Unassembled WGS sequence"/>
</dbReference>
<sequence>SLFAEPKSSIVEGLSVGRLESEPSPSAESASEVSITTESKTSKVSSSTETESHVSEVSLSSSVDTFNESDGLVRDDQLTEKPARIDYDKIIQSSEEIEEIATFDSTELGKITVITISINNKNITYKVDEYTSKHSTEHSLD</sequence>
<dbReference type="Proteomes" id="UP000681967">
    <property type="component" value="Unassembled WGS sequence"/>
</dbReference>
<feature type="compositionally biased region" description="Low complexity" evidence="1">
    <location>
        <begin position="22"/>
        <end position="63"/>
    </location>
</feature>
<evidence type="ECO:0000256" key="1">
    <source>
        <dbReference type="SAM" id="MobiDB-lite"/>
    </source>
</evidence>
<accession>A0A8S3FVV7</accession>
<reference evidence="2" key="1">
    <citation type="submission" date="2021-02" db="EMBL/GenBank/DDBJ databases">
        <authorList>
            <person name="Nowell W R."/>
        </authorList>
    </citation>
    <scope>NUCLEOTIDE SEQUENCE</scope>
</reference>
<dbReference type="EMBL" id="CAJOBH010252618">
    <property type="protein sequence ID" value="CAF5142115.1"/>
    <property type="molecule type" value="Genomic_DNA"/>
</dbReference>
<evidence type="ECO:0000313" key="4">
    <source>
        <dbReference type="Proteomes" id="UP000681967"/>
    </source>
</evidence>
<evidence type="ECO:0000313" key="3">
    <source>
        <dbReference type="EMBL" id="CAF5213923.1"/>
    </source>
</evidence>
<protein>
    <submittedName>
        <fullName evidence="2">Uncharacterized protein</fullName>
    </submittedName>
</protein>
<dbReference type="EMBL" id="CAJOBJ010355755">
    <property type="protein sequence ID" value="CAF5213923.1"/>
    <property type="molecule type" value="Genomic_DNA"/>
</dbReference>
<name>A0A8S3FVV7_9BILA</name>
<organism evidence="2 4">
    <name type="scientific">Rotaria magnacalcarata</name>
    <dbReference type="NCBI Taxonomy" id="392030"/>
    <lineage>
        <taxon>Eukaryota</taxon>
        <taxon>Metazoa</taxon>
        <taxon>Spiralia</taxon>
        <taxon>Gnathifera</taxon>
        <taxon>Rotifera</taxon>
        <taxon>Eurotatoria</taxon>
        <taxon>Bdelloidea</taxon>
        <taxon>Philodinida</taxon>
        <taxon>Philodinidae</taxon>
        <taxon>Rotaria</taxon>
    </lineage>
</organism>
<proteinExistence type="predicted"/>
<feature type="region of interest" description="Disordered" evidence="1">
    <location>
        <begin position="13"/>
        <end position="77"/>
    </location>
</feature>
<evidence type="ECO:0000313" key="2">
    <source>
        <dbReference type="EMBL" id="CAF5142115.1"/>
    </source>
</evidence>
<gene>
    <name evidence="2" type="ORF">BYL167_LOCUS70376</name>
    <name evidence="3" type="ORF">GIL414_LOCUS80797</name>
</gene>